<accession>A0A4P8IB11</accession>
<dbReference type="OrthoDB" id="9771212at2"/>
<evidence type="ECO:0000313" key="2">
    <source>
        <dbReference type="Proteomes" id="UP000298653"/>
    </source>
</evidence>
<proteinExistence type="predicted"/>
<dbReference type="AlphaFoldDB" id="A0A4P8IB11"/>
<keyword evidence="2" id="KW-1185">Reference proteome</keyword>
<sequence length="320" mass="37192">MILSVSRRTDIPAFYGEWFLNRLKEGFVLVRNPVNPKQVSRIALNRETVDCIVFWTKNPRNFMEHLKELKDYPFYFQFTLNGYGVEMEPGIPDKTKWMIPLFQELSRQIGKDRNIWRYDPVLISEQYSLEWHIHKFEEMAAALEGYTDRVVISFLDLYRKIQKKLAHMGVRTLTEEEIVSFAEASGKAARKHGMEIVTCAEKYTQRYNLSRFGIRPGSCVDYRLVEKVIGMDISVDKDKNQRPECGCAASIDIGAYDTCPNGCVYCYANKSEMDVKQKMDKYSPWASLLCSELDAYDRVNDRKTESCVQAQLSLFSSRHL</sequence>
<evidence type="ECO:0008006" key="3">
    <source>
        <dbReference type="Google" id="ProtNLM"/>
    </source>
</evidence>
<dbReference type="InterPro" id="IPR014998">
    <property type="entry name" value="DUF1848"/>
</dbReference>
<dbReference type="RefSeq" id="WP_137327275.1">
    <property type="nucleotide sequence ID" value="NZ_CP040058.1"/>
</dbReference>
<name>A0A4P8IB11_9FIRM</name>
<evidence type="ECO:0000313" key="1">
    <source>
        <dbReference type="EMBL" id="QCP33627.1"/>
    </source>
</evidence>
<protein>
    <recommendedName>
        <fullName evidence="3">DUF1848 domain-containing protein</fullName>
    </recommendedName>
</protein>
<dbReference type="KEGG" id="arf:AR1Y2_0173"/>
<dbReference type="EMBL" id="CP040058">
    <property type="protein sequence ID" value="QCP33627.1"/>
    <property type="molecule type" value="Genomic_DNA"/>
</dbReference>
<gene>
    <name evidence="1" type="ORF">AR1Y2_0173</name>
</gene>
<dbReference type="Proteomes" id="UP000298653">
    <property type="component" value="Chromosome"/>
</dbReference>
<organism evidence="1 2">
    <name type="scientific">Anaerostipes rhamnosivorans</name>
    <dbReference type="NCBI Taxonomy" id="1229621"/>
    <lineage>
        <taxon>Bacteria</taxon>
        <taxon>Bacillati</taxon>
        <taxon>Bacillota</taxon>
        <taxon>Clostridia</taxon>
        <taxon>Lachnospirales</taxon>
        <taxon>Lachnospiraceae</taxon>
        <taxon>Anaerostipes</taxon>
    </lineage>
</organism>
<reference evidence="1 2" key="1">
    <citation type="submission" date="2019-05" db="EMBL/GenBank/DDBJ databases">
        <title>Complete genome sequencing of Anaerostipes rhamnosivorans.</title>
        <authorList>
            <person name="Bui T.P.N."/>
            <person name="de Vos W.M."/>
        </authorList>
    </citation>
    <scope>NUCLEOTIDE SEQUENCE [LARGE SCALE GENOMIC DNA]</scope>
    <source>
        <strain evidence="1 2">1y2</strain>
    </source>
</reference>
<dbReference type="Pfam" id="PF08902">
    <property type="entry name" value="DUF1848"/>
    <property type="match status" value="1"/>
</dbReference>